<protein>
    <submittedName>
        <fullName evidence="2">Uncharacterized protein LOC109506054</fullName>
    </submittedName>
</protein>
<proteinExistence type="predicted"/>
<reference evidence="2" key="1">
    <citation type="submission" date="2025-08" db="UniProtKB">
        <authorList>
            <consortium name="RefSeq"/>
        </authorList>
    </citation>
    <scope>IDENTIFICATION</scope>
</reference>
<evidence type="ECO:0000313" key="2">
    <source>
        <dbReference type="RefSeq" id="XP_019707129.1"/>
    </source>
</evidence>
<sequence>MSGKRAREAIDFNDKRTASPCSPLPGLLFPLLLRLRVRLLVRQCDGIGMEANPRVLGVSIPPFCLPPLHPLDRIFFSCSNLRRRLLSAAFQPTDQGHRNYYQLATWSFCQKAGKHGMQN</sequence>
<dbReference type="AlphaFoldDB" id="A0A6J0PLM6"/>
<organism evidence="1 2">
    <name type="scientific">Elaeis guineensis var. tenera</name>
    <name type="common">Oil palm</name>
    <dbReference type="NCBI Taxonomy" id="51953"/>
    <lineage>
        <taxon>Eukaryota</taxon>
        <taxon>Viridiplantae</taxon>
        <taxon>Streptophyta</taxon>
        <taxon>Embryophyta</taxon>
        <taxon>Tracheophyta</taxon>
        <taxon>Spermatophyta</taxon>
        <taxon>Magnoliopsida</taxon>
        <taxon>Liliopsida</taxon>
        <taxon>Arecaceae</taxon>
        <taxon>Arecoideae</taxon>
        <taxon>Cocoseae</taxon>
        <taxon>Elaeidinae</taxon>
        <taxon>Elaeis</taxon>
    </lineage>
</organism>
<dbReference type="InParanoid" id="A0A6J0PLM6"/>
<gene>
    <name evidence="2" type="primary">LOC109506054</name>
</gene>
<keyword evidence="1" id="KW-1185">Reference proteome</keyword>
<dbReference type="Proteomes" id="UP000504607">
    <property type="component" value="Chromosome 1"/>
</dbReference>
<accession>A0A6J0PLM6</accession>
<evidence type="ECO:0000313" key="1">
    <source>
        <dbReference type="Proteomes" id="UP000504607"/>
    </source>
</evidence>
<dbReference type="RefSeq" id="XP_019707129.1">
    <property type="nucleotide sequence ID" value="XM_019851570.2"/>
</dbReference>
<name>A0A6J0PLM6_ELAGV</name>